<protein>
    <submittedName>
        <fullName evidence="4">DNA-binding protein</fullName>
    </submittedName>
</protein>
<proteinExistence type="predicted"/>
<evidence type="ECO:0000259" key="3">
    <source>
        <dbReference type="Pfam" id="PF24481"/>
    </source>
</evidence>
<dbReference type="InterPro" id="IPR003743">
    <property type="entry name" value="Zf-RING_7"/>
</dbReference>
<organism evidence="4 5">
    <name type="scientific">Microbacterium caowuchunii</name>
    <dbReference type="NCBI Taxonomy" id="2614638"/>
    <lineage>
        <taxon>Bacteria</taxon>
        <taxon>Bacillati</taxon>
        <taxon>Actinomycetota</taxon>
        <taxon>Actinomycetes</taxon>
        <taxon>Micrococcales</taxon>
        <taxon>Microbacteriaceae</taxon>
        <taxon>Microbacterium</taxon>
    </lineage>
</organism>
<evidence type="ECO:0000256" key="1">
    <source>
        <dbReference type="SAM" id="Coils"/>
    </source>
</evidence>
<dbReference type="PANTHER" id="PTHR39082">
    <property type="entry name" value="PHOSPHOLIPASE C-BETA-2-RELATED"/>
    <property type="match status" value="1"/>
</dbReference>
<dbReference type="GO" id="GO:0003677">
    <property type="term" value="F:DNA binding"/>
    <property type="evidence" value="ECO:0007669"/>
    <property type="project" value="UniProtKB-KW"/>
</dbReference>
<feature type="domain" description="C4-type zinc ribbon" evidence="2">
    <location>
        <begin position="202"/>
        <end position="236"/>
    </location>
</feature>
<dbReference type="RefSeq" id="WP_150891598.1">
    <property type="nucleotide sequence ID" value="NZ_VYUY01000003.1"/>
</dbReference>
<dbReference type="InterPro" id="IPR052376">
    <property type="entry name" value="Oxidative_Scav/Glycosyltrans"/>
</dbReference>
<sequence>MNAAPADQLRLLDLADIDTRRTHADAARRNPPQAARVKELVALRQTLSHELSQRQGEVDDLEAELRRIESDVAVVEARRARDAGLLAATSSPKDAAGLEHELASLSRRQGELEETQLEVMERLETAQAAVSEQQSRIAETNAEGTALSDAAKAHIAEATARYEQLTRDRSAVATAIPAPLLAMYDKLVERGGPGAAPVHARTCLGCHMMLSGTDLNVLRQAADDAVLNCPECGCILIRTPDSGL</sequence>
<gene>
    <name evidence="4" type="ORF">F6B40_00670</name>
</gene>
<dbReference type="Gene3D" id="1.10.287.1490">
    <property type="match status" value="1"/>
</dbReference>
<keyword evidence="5" id="KW-1185">Reference proteome</keyword>
<dbReference type="Pfam" id="PF24481">
    <property type="entry name" value="CT398_CC"/>
    <property type="match status" value="1"/>
</dbReference>
<dbReference type="Pfam" id="PF02591">
    <property type="entry name" value="Zn_ribbon_9"/>
    <property type="match status" value="1"/>
</dbReference>
<keyword evidence="1" id="KW-0175">Coiled coil</keyword>
<comment type="caution">
    <text evidence="4">The sequence shown here is derived from an EMBL/GenBank/DDBJ whole genome shotgun (WGS) entry which is preliminary data.</text>
</comment>
<accession>A0A5N0TN76</accession>
<dbReference type="Proteomes" id="UP000326838">
    <property type="component" value="Unassembled WGS sequence"/>
</dbReference>
<keyword evidence="4" id="KW-0238">DNA-binding</keyword>
<reference evidence="5" key="1">
    <citation type="submission" date="2019-09" db="EMBL/GenBank/DDBJ databases">
        <title>Mumia zhuanghuii sp. nov. isolated from the intestinal contents of plateau pika (Ochotona curzoniae) in the Qinghai-Tibet plateau of China.</title>
        <authorList>
            <person name="Tian Z."/>
        </authorList>
    </citation>
    <scope>NUCLEOTIDE SEQUENCE [LARGE SCALE GENOMIC DNA]</scope>
    <source>
        <strain evidence="5">L-033</strain>
    </source>
</reference>
<dbReference type="InterPro" id="IPR056003">
    <property type="entry name" value="CT398_CC_hairpin"/>
</dbReference>
<evidence type="ECO:0000259" key="2">
    <source>
        <dbReference type="Pfam" id="PF02591"/>
    </source>
</evidence>
<evidence type="ECO:0000313" key="5">
    <source>
        <dbReference type="Proteomes" id="UP000326838"/>
    </source>
</evidence>
<feature type="coiled-coil region" evidence="1">
    <location>
        <begin position="44"/>
        <end position="168"/>
    </location>
</feature>
<dbReference type="PANTHER" id="PTHR39082:SF1">
    <property type="entry name" value="SCAVENGER RECEPTOR CLASS A MEMBER 3"/>
    <property type="match status" value="1"/>
</dbReference>
<dbReference type="EMBL" id="VYUY01000003">
    <property type="protein sequence ID" value="KAA9135744.1"/>
    <property type="molecule type" value="Genomic_DNA"/>
</dbReference>
<name>A0A5N0TN76_9MICO</name>
<dbReference type="AlphaFoldDB" id="A0A5N0TN76"/>
<evidence type="ECO:0000313" key="4">
    <source>
        <dbReference type="EMBL" id="KAA9135744.1"/>
    </source>
</evidence>
<feature type="domain" description="CT398-like coiled coil hairpin" evidence="3">
    <location>
        <begin position="14"/>
        <end position="192"/>
    </location>
</feature>